<name>A0A382FWX9_9ZZZZ</name>
<feature type="non-terminal residue" evidence="2">
    <location>
        <position position="187"/>
    </location>
</feature>
<keyword evidence="1" id="KW-0472">Membrane</keyword>
<dbReference type="EMBL" id="UINC01052356">
    <property type="protein sequence ID" value="SVB67596.1"/>
    <property type="molecule type" value="Genomic_DNA"/>
</dbReference>
<keyword evidence="1" id="KW-1133">Transmembrane helix</keyword>
<protein>
    <recommendedName>
        <fullName evidence="3">MacB-like periplasmic core domain-containing protein</fullName>
    </recommendedName>
</protein>
<organism evidence="2">
    <name type="scientific">marine metagenome</name>
    <dbReference type="NCBI Taxonomy" id="408172"/>
    <lineage>
        <taxon>unclassified sequences</taxon>
        <taxon>metagenomes</taxon>
        <taxon>ecological metagenomes</taxon>
    </lineage>
</organism>
<sequence length="187" mass="20772">MIKGILRDRTRSLFPFTVVAVGVALVIVMVGFLDGVIMGMVDSTAYLDTGHLRLVNKPFYDEEHLNPMDRALGSQKVTGNWLKKNSDSKIEWSPRIRWRAIMDVPDEKGETRSQTPVMGMALDLLSSDSVELNRLDLAGSIIHGRLPDKQGEVLVGYQLAETLELKLNEPVTLIGRTFDGGLATDNY</sequence>
<keyword evidence="1" id="KW-0812">Transmembrane</keyword>
<evidence type="ECO:0000256" key="1">
    <source>
        <dbReference type="SAM" id="Phobius"/>
    </source>
</evidence>
<evidence type="ECO:0000313" key="2">
    <source>
        <dbReference type="EMBL" id="SVB67596.1"/>
    </source>
</evidence>
<reference evidence="2" key="1">
    <citation type="submission" date="2018-05" db="EMBL/GenBank/DDBJ databases">
        <authorList>
            <person name="Lanie J.A."/>
            <person name="Ng W.-L."/>
            <person name="Kazmierczak K.M."/>
            <person name="Andrzejewski T.M."/>
            <person name="Davidsen T.M."/>
            <person name="Wayne K.J."/>
            <person name="Tettelin H."/>
            <person name="Glass J.I."/>
            <person name="Rusch D."/>
            <person name="Podicherti R."/>
            <person name="Tsui H.-C.T."/>
            <person name="Winkler M.E."/>
        </authorList>
    </citation>
    <scope>NUCLEOTIDE SEQUENCE</scope>
</reference>
<feature type="transmembrane region" description="Helical" evidence="1">
    <location>
        <begin position="12"/>
        <end position="33"/>
    </location>
</feature>
<dbReference type="AlphaFoldDB" id="A0A382FWX9"/>
<proteinExistence type="predicted"/>
<accession>A0A382FWX9</accession>
<gene>
    <name evidence="2" type="ORF">METZ01_LOCUS220450</name>
</gene>
<evidence type="ECO:0008006" key="3">
    <source>
        <dbReference type="Google" id="ProtNLM"/>
    </source>
</evidence>